<reference evidence="1 2" key="1">
    <citation type="journal article" date="2012" name="J. Bacteriol.">
        <title>Complete genome sequences of Methylophaga sp. strain JAM1 and Methylophaga sp. strain JAM7.</title>
        <authorList>
            <person name="Villeneuve C."/>
            <person name="Martineau C."/>
            <person name="Mauffrey F."/>
            <person name="Villemur R."/>
        </authorList>
    </citation>
    <scope>NUCLEOTIDE SEQUENCE [LARGE SCALE GENOMIC DNA]</scope>
    <source>
        <strain evidence="1 2">JAM7</strain>
    </source>
</reference>
<protein>
    <submittedName>
        <fullName evidence="1">Uncharacterized protein</fullName>
    </submittedName>
</protein>
<dbReference type="EMBL" id="CP003380">
    <property type="protein sequence ID" value="AFJ03722.1"/>
    <property type="molecule type" value="Genomic_DNA"/>
</dbReference>
<dbReference type="Proteomes" id="UP000009145">
    <property type="component" value="Chromosome"/>
</dbReference>
<keyword evidence="2" id="KW-1185">Reference proteome</keyword>
<gene>
    <name evidence="1" type="ordered locus">Q7C_2601</name>
</gene>
<dbReference type="KEGG" id="mec:Q7C_2601"/>
<organism evidence="1 2">
    <name type="scientific">Methylophaga frappieri (strain ATCC BAA-2434 / DSM 25690 / JAM7)</name>
    <dbReference type="NCBI Taxonomy" id="754477"/>
    <lineage>
        <taxon>Bacteria</taxon>
        <taxon>Pseudomonadati</taxon>
        <taxon>Pseudomonadota</taxon>
        <taxon>Gammaproteobacteria</taxon>
        <taxon>Thiotrichales</taxon>
        <taxon>Piscirickettsiaceae</taxon>
        <taxon>Methylophaga</taxon>
    </lineage>
</organism>
<dbReference type="HOGENOM" id="CLU_3253922_0_0_6"/>
<name>I1YLC9_METFJ</name>
<accession>I1YLC9</accession>
<evidence type="ECO:0000313" key="2">
    <source>
        <dbReference type="Proteomes" id="UP000009145"/>
    </source>
</evidence>
<sequence>MEGKVIESEILLINSDWVVFVDAQSKKANKIRLGLIDKIIYK</sequence>
<proteinExistence type="predicted"/>
<dbReference type="PATRIC" id="fig|754477.3.peg.2556"/>
<dbReference type="AlphaFoldDB" id="I1YLC9"/>
<evidence type="ECO:0000313" key="1">
    <source>
        <dbReference type="EMBL" id="AFJ03722.1"/>
    </source>
</evidence>